<feature type="compositionally biased region" description="Pro residues" evidence="1">
    <location>
        <begin position="36"/>
        <end position="53"/>
    </location>
</feature>
<reference evidence="2 3" key="1">
    <citation type="submission" date="2014-11" db="EMBL/GenBank/DDBJ databases">
        <authorList>
            <person name="Zhu J."/>
            <person name="Qi W."/>
            <person name="Song R."/>
        </authorList>
    </citation>
    <scope>NUCLEOTIDE SEQUENCE [LARGE SCALE GENOMIC DNA]</scope>
</reference>
<gene>
    <name evidence="2" type="ORF">Vbra_14873</name>
</gene>
<feature type="region of interest" description="Disordered" evidence="1">
    <location>
        <begin position="1"/>
        <end position="73"/>
    </location>
</feature>
<evidence type="ECO:0000256" key="1">
    <source>
        <dbReference type="SAM" id="MobiDB-lite"/>
    </source>
</evidence>
<dbReference type="AlphaFoldDB" id="A0A0G4FB40"/>
<dbReference type="EMBL" id="CDMY01000402">
    <property type="protein sequence ID" value="CEM10148.1"/>
    <property type="molecule type" value="Genomic_DNA"/>
</dbReference>
<feature type="compositionally biased region" description="Basic and acidic residues" evidence="1">
    <location>
        <begin position="85"/>
        <end position="112"/>
    </location>
</feature>
<sequence>MYLCTEASSPGPVENKSVLAVVGSLPEPTTTSIPPHQSPPHQSPSQPLAPPSAPKHTKPNKMERQLEATEAQQWEESLRRLTLDKEALESQHRNQLNEKELEKADGWRRPDEGYTNDEDDWASYDWNAWEAKERLKAAEKKIDEEQKASKRLREDLSSALLLVKAHEQEREEEREDSEQDSLHYTAFLSELAAHKARERNDREEAARNLQAVTIRLEQEKESEVDSLEDLLKRAEEELSAARERYDRDLEAAGAEARTMRRRLQDARADLEEERSVEATLHKRHVFM</sequence>
<dbReference type="VEuPathDB" id="CryptoDB:Vbra_14873"/>
<organism evidence="2 3">
    <name type="scientific">Vitrella brassicaformis (strain CCMP3155)</name>
    <dbReference type="NCBI Taxonomy" id="1169540"/>
    <lineage>
        <taxon>Eukaryota</taxon>
        <taxon>Sar</taxon>
        <taxon>Alveolata</taxon>
        <taxon>Colpodellida</taxon>
        <taxon>Vitrellaceae</taxon>
        <taxon>Vitrella</taxon>
    </lineage>
</organism>
<protein>
    <submittedName>
        <fullName evidence="2">Uncharacterized protein</fullName>
    </submittedName>
</protein>
<evidence type="ECO:0000313" key="3">
    <source>
        <dbReference type="Proteomes" id="UP000041254"/>
    </source>
</evidence>
<proteinExistence type="predicted"/>
<dbReference type="InParanoid" id="A0A0G4FB40"/>
<accession>A0A0G4FB40</accession>
<evidence type="ECO:0000313" key="2">
    <source>
        <dbReference type="EMBL" id="CEM10148.1"/>
    </source>
</evidence>
<keyword evidence="3" id="KW-1185">Reference proteome</keyword>
<name>A0A0G4FB40_VITBC</name>
<dbReference type="Proteomes" id="UP000041254">
    <property type="component" value="Unassembled WGS sequence"/>
</dbReference>
<feature type="region of interest" description="Disordered" evidence="1">
    <location>
        <begin position="85"/>
        <end position="120"/>
    </location>
</feature>